<dbReference type="InterPro" id="IPR045865">
    <property type="entry name" value="ACT-like_dom_sf"/>
</dbReference>
<keyword evidence="2" id="KW-0479">Metal-binding</keyword>
<dbReference type="Proteomes" id="UP000078532">
    <property type="component" value="Unassembled WGS sequence"/>
</dbReference>
<dbReference type="GO" id="GO:0046872">
    <property type="term" value="F:metal ion binding"/>
    <property type="evidence" value="ECO:0007669"/>
    <property type="project" value="UniProtKB-KW"/>
</dbReference>
<keyword evidence="1" id="KW-0004">4Fe-4S</keyword>
<evidence type="ECO:0000256" key="1">
    <source>
        <dbReference type="ARBA" id="ARBA00022485"/>
    </source>
</evidence>
<dbReference type="SUPFAM" id="SSF54862">
    <property type="entry name" value="4Fe-4S ferredoxins"/>
    <property type="match status" value="1"/>
</dbReference>
<evidence type="ECO:0000259" key="5">
    <source>
        <dbReference type="PROSITE" id="PS51379"/>
    </source>
</evidence>
<dbReference type="Gene3D" id="3.30.70.260">
    <property type="match status" value="1"/>
</dbReference>
<comment type="caution">
    <text evidence="6">The sequence shown here is derived from an EMBL/GenBank/DDBJ whole genome shotgun (WGS) entry which is preliminary data.</text>
</comment>
<name>A0A1B7LH11_9FIRM</name>
<keyword evidence="7" id="KW-1185">Reference proteome</keyword>
<dbReference type="Gene3D" id="3.30.70.20">
    <property type="match status" value="1"/>
</dbReference>
<dbReference type="GO" id="GO:0051539">
    <property type="term" value="F:4 iron, 4 sulfur cluster binding"/>
    <property type="evidence" value="ECO:0007669"/>
    <property type="project" value="UniProtKB-KW"/>
</dbReference>
<protein>
    <submittedName>
        <fullName evidence="6">(Fe-S)-binding protein</fullName>
    </submittedName>
</protein>
<dbReference type="Pfam" id="PF12838">
    <property type="entry name" value="Fer4_7"/>
    <property type="match status" value="1"/>
</dbReference>
<dbReference type="OrthoDB" id="9807879at2"/>
<dbReference type="SMART" id="SM00930">
    <property type="entry name" value="NIL"/>
    <property type="match status" value="1"/>
</dbReference>
<evidence type="ECO:0000313" key="7">
    <source>
        <dbReference type="Proteomes" id="UP000078532"/>
    </source>
</evidence>
<evidence type="ECO:0000256" key="3">
    <source>
        <dbReference type="ARBA" id="ARBA00023004"/>
    </source>
</evidence>
<evidence type="ECO:0000256" key="4">
    <source>
        <dbReference type="ARBA" id="ARBA00023014"/>
    </source>
</evidence>
<dbReference type="PANTHER" id="PTHR43687">
    <property type="entry name" value="ADENYLYLSULFATE REDUCTASE, BETA SUBUNIT"/>
    <property type="match status" value="1"/>
</dbReference>
<dbReference type="InterPro" id="IPR050572">
    <property type="entry name" value="Fe-S_Ferredoxin"/>
</dbReference>
<evidence type="ECO:0000313" key="6">
    <source>
        <dbReference type="EMBL" id="OAT85459.1"/>
    </source>
</evidence>
<gene>
    <name evidence="6" type="ORF">A6M21_05955</name>
</gene>
<dbReference type="SUPFAM" id="SSF55021">
    <property type="entry name" value="ACT-like"/>
    <property type="match status" value="1"/>
</dbReference>
<dbReference type="RefSeq" id="WP_066666806.1">
    <property type="nucleotide sequence ID" value="NZ_LYVF01000062.1"/>
</dbReference>
<dbReference type="EMBL" id="LYVF01000062">
    <property type="protein sequence ID" value="OAT85459.1"/>
    <property type="molecule type" value="Genomic_DNA"/>
</dbReference>
<dbReference type="InterPro" id="IPR018449">
    <property type="entry name" value="NIL_domain"/>
</dbReference>
<feature type="domain" description="4Fe-4S ferredoxin-type" evidence="5">
    <location>
        <begin position="74"/>
        <end position="103"/>
    </location>
</feature>
<keyword evidence="4" id="KW-0411">Iron-sulfur</keyword>
<evidence type="ECO:0000256" key="2">
    <source>
        <dbReference type="ARBA" id="ARBA00022723"/>
    </source>
</evidence>
<feature type="domain" description="4Fe-4S ferredoxin-type" evidence="5">
    <location>
        <begin position="105"/>
        <end position="133"/>
    </location>
</feature>
<dbReference type="Pfam" id="PF09383">
    <property type="entry name" value="NIL"/>
    <property type="match status" value="1"/>
</dbReference>
<dbReference type="InterPro" id="IPR017896">
    <property type="entry name" value="4Fe4S_Fe-S-bd"/>
</dbReference>
<sequence length="133" mass="14709">MAPKKIVLRFGADISGNPVIYRLVKDYDLMVNIVKANVNPQKEGTLVLELTGEKYDQGLEFLRRQGVSVQALTREVVRNGDRCTMCGACTAICPTGALFIERPGMEVRFDGDNCVVCQLCVKACPVRAMEVRL</sequence>
<dbReference type="PROSITE" id="PS00198">
    <property type="entry name" value="4FE4S_FER_1"/>
    <property type="match status" value="2"/>
</dbReference>
<proteinExistence type="predicted"/>
<dbReference type="STRING" id="1838280.A6M21_05955"/>
<dbReference type="PROSITE" id="PS51379">
    <property type="entry name" value="4FE4S_FER_2"/>
    <property type="match status" value="2"/>
</dbReference>
<dbReference type="AlphaFoldDB" id="A0A1B7LH11"/>
<accession>A0A1B7LH11</accession>
<dbReference type="InterPro" id="IPR017900">
    <property type="entry name" value="4Fe4S_Fe_S_CS"/>
</dbReference>
<keyword evidence="3" id="KW-0408">Iron</keyword>
<reference evidence="6 7" key="1">
    <citation type="submission" date="2016-04" db="EMBL/GenBank/DDBJ databases">
        <authorList>
            <person name="Evans L.H."/>
            <person name="Alamgir A."/>
            <person name="Owens N."/>
            <person name="Weber N.D."/>
            <person name="Virtaneva K."/>
            <person name="Barbian K."/>
            <person name="Babar A."/>
            <person name="Rosenke K."/>
        </authorList>
    </citation>
    <scope>NUCLEOTIDE SEQUENCE [LARGE SCALE GENOMIC DNA]</scope>
    <source>
        <strain evidence="6 7">LMa1</strain>
    </source>
</reference>
<dbReference type="PANTHER" id="PTHR43687:SF1">
    <property type="entry name" value="FERREDOXIN III"/>
    <property type="match status" value="1"/>
</dbReference>
<organism evidence="6 7">
    <name type="scientific">Desulfotomaculum copahuensis</name>
    <dbReference type="NCBI Taxonomy" id="1838280"/>
    <lineage>
        <taxon>Bacteria</taxon>
        <taxon>Bacillati</taxon>
        <taxon>Bacillota</taxon>
        <taxon>Clostridia</taxon>
        <taxon>Eubacteriales</taxon>
        <taxon>Desulfotomaculaceae</taxon>
        <taxon>Desulfotomaculum</taxon>
    </lineage>
</organism>